<evidence type="ECO:0000313" key="8">
    <source>
        <dbReference type="Proteomes" id="UP001150925"/>
    </source>
</evidence>
<protein>
    <submittedName>
        <fullName evidence="7">Pre-rRNA processing protein</fullName>
    </submittedName>
</protein>
<comment type="subcellular location">
    <subcellularLocation>
        <location evidence="1">Nucleus</location>
    </subcellularLocation>
</comment>
<evidence type="ECO:0000256" key="4">
    <source>
        <dbReference type="SAM" id="MobiDB-lite"/>
    </source>
</evidence>
<dbReference type="EMBL" id="JANBPY010000118">
    <property type="protein sequence ID" value="KAJ1968923.1"/>
    <property type="molecule type" value="Genomic_DNA"/>
</dbReference>
<dbReference type="SUPFAM" id="SSF48371">
    <property type="entry name" value="ARM repeat"/>
    <property type="match status" value="1"/>
</dbReference>
<dbReference type="PANTHER" id="PTHR48287:SF1">
    <property type="entry name" value="ARM REPEAT SUPERFAMILY PROTEIN"/>
    <property type="match status" value="1"/>
</dbReference>
<evidence type="ECO:0000259" key="6">
    <source>
        <dbReference type="Pfam" id="PF25772"/>
    </source>
</evidence>
<dbReference type="InterPro" id="IPR012978">
    <property type="entry name" value="HEAT_RRP12"/>
</dbReference>
<feature type="compositionally biased region" description="Polar residues" evidence="4">
    <location>
        <begin position="1146"/>
        <end position="1157"/>
    </location>
</feature>
<dbReference type="Pfam" id="PF25772">
    <property type="entry name" value="HEAT_RRP12_N"/>
    <property type="match status" value="1"/>
</dbReference>
<dbReference type="InterPro" id="IPR052087">
    <property type="entry name" value="RRP12"/>
</dbReference>
<keyword evidence="3" id="KW-0539">Nucleus</keyword>
<dbReference type="OrthoDB" id="2192888at2759"/>
<dbReference type="Proteomes" id="UP001150925">
    <property type="component" value="Unassembled WGS sequence"/>
</dbReference>
<dbReference type="Pfam" id="PF08161">
    <property type="entry name" value="RRP12_HEAT"/>
    <property type="match status" value="1"/>
</dbReference>
<organism evidence="7 8">
    <name type="scientific">Dispira parvispora</name>
    <dbReference type="NCBI Taxonomy" id="1520584"/>
    <lineage>
        <taxon>Eukaryota</taxon>
        <taxon>Fungi</taxon>
        <taxon>Fungi incertae sedis</taxon>
        <taxon>Zoopagomycota</taxon>
        <taxon>Kickxellomycotina</taxon>
        <taxon>Dimargaritomycetes</taxon>
        <taxon>Dimargaritales</taxon>
        <taxon>Dimargaritaceae</taxon>
        <taxon>Dispira</taxon>
    </lineage>
</organism>
<dbReference type="GO" id="GO:0005634">
    <property type="term" value="C:nucleus"/>
    <property type="evidence" value="ECO:0007669"/>
    <property type="project" value="UniProtKB-SubCell"/>
</dbReference>
<evidence type="ECO:0000256" key="2">
    <source>
        <dbReference type="ARBA" id="ARBA00007690"/>
    </source>
</evidence>
<feature type="compositionally biased region" description="Basic residues" evidence="4">
    <location>
        <begin position="1175"/>
        <end position="1184"/>
    </location>
</feature>
<feature type="compositionally biased region" description="Low complexity" evidence="4">
    <location>
        <begin position="1056"/>
        <end position="1072"/>
    </location>
</feature>
<dbReference type="InterPro" id="IPR057860">
    <property type="entry name" value="HEAT_RRP12_N"/>
</dbReference>
<evidence type="ECO:0000259" key="5">
    <source>
        <dbReference type="Pfam" id="PF08161"/>
    </source>
</evidence>
<dbReference type="Gene3D" id="1.25.10.10">
    <property type="entry name" value="Leucine-rich Repeat Variant"/>
    <property type="match status" value="1"/>
</dbReference>
<dbReference type="PANTHER" id="PTHR48287">
    <property type="entry name" value="ARM REPEAT SUPERFAMILY PROTEIN"/>
    <property type="match status" value="1"/>
</dbReference>
<feature type="region of interest" description="Disordered" evidence="4">
    <location>
        <begin position="1050"/>
        <end position="1278"/>
    </location>
</feature>
<keyword evidence="8" id="KW-1185">Reference proteome</keyword>
<feature type="compositionally biased region" description="Basic and acidic residues" evidence="4">
    <location>
        <begin position="1073"/>
        <end position="1088"/>
    </location>
</feature>
<feature type="compositionally biased region" description="Acidic residues" evidence="4">
    <location>
        <begin position="1136"/>
        <end position="1145"/>
    </location>
</feature>
<feature type="compositionally biased region" description="Basic and acidic residues" evidence="4">
    <location>
        <begin position="1233"/>
        <end position="1249"/>
    </location>
</feature>
<sequence>MAAVTANVTDIENQLQRLRLQSKSKLANQQQASATLLAIEETLKEQNAQPTPAAYFGSLVTLLEQQRGSDSHSGLCAAVLYILDIILRGVPEAVLRTKRNDTVKVLQRYLDPQKNDAPFLRAAAGCMASVLPAQEVAIWNQHQMKQAFQALVLLAVDARPKVRKDAQAAVAKALSTVTDAKSDHPAVILYVKLCNQLLKDCARAAEPQTTIHVLTLVRLTLPSWPQEELASLSVHLNVFASRKHPFITKTVIDTLGTLADHPTLQRENEKYQQLTMQCVRYLGNCTDSLGYETWLSVTKRLILEYLSDKDHENRLTFIQECFGALFPNLEMNTKAQTQKFAIEALLFLVQDCIPTVLPSDPVDQPADTALGSIVETLQGGLGYGYHDSLPQVFVLSAALYRVLGKRATPSMDKLLRAIAALRMQSDFDFRDEADVVIKAAVVSLGPQQLLRLLPLNLDPETANQGDRVGRAWLLPLLKDSIQNAPLACFVDNLLPMADHLEAIALRYQNNGRDVEAKIYRTLWYQTWALLPSFCNVPDDVPLSFTAALAERLSDVLYTTLELRPVLCTSFQHLIRGLLRLSKVKQESTEDDAAAIVTNKVLSPEAAQQSLTHLAKYATDYLGVMFNVFSSATSDSHGYLLETIKVFLEITPADYVDATFAKVDSMLSQELTKVGLTPDGSKSKSTPSELSPLAQTMLNLSVAMIPFVSKSSLDKLLPISITLLTLDGHPLIQKKGYKILQQILVHPTEGKGILQSSAGHLLPLLLDEAPQVSSAAKKDRLRTLLAIVKSLSDDQLHWIPAILSESIMGTKEISERSRHLAYQLSIEMAQRMKRGGTISQTGLASLNDDGEMDTVGENAMAAQASLDEYFKMVTAGLTSSSNTMISATLSTLASLLFEFNTELTTSVIASLLETAQLFTSTQVPEIAKAGFGLTKAAVLTLPAEQLVGHLPAIMQTITFWSSRHQIYLKARAKHLVERLIRKFGVDQVEAACPQDHLKLIANIMKRKKQAKLRTRGYIPAEKTIMSTSAVKATANAYANAYEQAVYGSDSEYDTDASESSPSSGKPSAPARSAKSADKANNRMWIREDGEGPVDLLDDSVHTKVTGTDPTQRRQPMNPSARAKFQMNEDGRFVVQDAESDSSDDETNGANQGGVNQEAENYYLEATTSKDGFTRTKNNRIKFNKRKANDKSEQDGVGNAMDDDEPNPKATDQGSKNKKRQKKGADSKSGPTVGKDYRSQKGNGDVKKAGKLDPFAYVPLDPRRKGKPSIMGKRGKAGRS</sequence>
<feature type="domain" description="RRP12 N-terminal HEAT" evidence="6">
    <location>
        <begin position="22"/>
        <end position="264"/>
    </location>
</feature>
<dbReference type="InterPro" id="IPR011989">
    <property type="entry name" value="ARM-like"/>
</dbReference>
<comment type="similarity">
    <text evidence="2">Belongs to the RRP12 family.</text>
</comment>
<gene>
    <name evidence="7" type="primary">RRP12</name>
    <name evidence="7" type="ORF">IWQ62_000948</name>
</gene>
<name>A0A9W8E8Q1_9FUNG</name>
<reference evidence="7" key="1">
    <citation type="submission" date="2022-07" db="EMBL/GenBank/DDBJ databases">
        <title>Phylogenomic reconstructions and comparative analyses of Kickxellomycotina fungi.</title>
        <authorList>
            <person name="Reynolds N.K."/>
            <person name="Stajich J.E."/>
            <person name="Barry K."/>
            <person name="Grigoriev I.V."/>
            <person name="Crous P."/>
            <person name="Smith M.E."/>
        </authorList>
    </citation>
    <scope>NUCLEOTIDE SEQUENCE</scope>
    <source>
        <strain evidence="7">RSA 1196</strain>
    </source>
</reference>
<accession>A0A9W8E8Q1</accession>
<dbReference type="AlphaFoldDB" id="A0A9W8E8Q1"/>
<evidence type="ECO:0000256" key="3">
    <source>
        <dbReference type="ARBA" id="ARBA00023242"/>
    </source>
</evidence>
<evidence type="ECO:0000313" key="7">
    <source>
        <dbReference type="EMBL" id="KAJ1968923.1"/>
    </source>
</evidence>
<comment type="caution">
    <text evidence="7">The sequence shown here is derived from an EMBL/GenBank/DDBJ whole genome shotgun (WGS) entry which is preliminary data.</text>
</comment>
<proteinExistence type="inferred from homology"/>
<feature type="compositionally biased region" description="Polar residues" evidence="4">
    <location>
        <begin position="1101"/>
        <end position="1116"/>
    </location>
</feature>
<evidence type="ECO:0000256" key="1">
    <source>
        <dbReference type="ARBA" id="ARBA00004123"/>
    </source>
</evidence>
<dbReference type="InterPro" id="IPR016024">
    <property type="entry name" value="ARM-type_fold"/>
</dbReference>
<feature type="domain" description="RRP12 HEAT" evidence="5">
    <location>
        <begin position="334"/>
        <end position="630"/>
    </location>
</feature>